<proteinExistence type="predicted"/>
<reference evidence="1 2" key="1">
    <citation type="journal article" date="2018" name="PLoS Genet.">
        <title>Population sequencing reveals clonal diversity and ancestral inbreeding in the grapevine cultivar Chardonnay.</title>
        <authorList>
            <person name="Roach M.J."/>
            <person name="Johnson D.L."/>
            <person name="Bohlmann J."/>
            <person name="van Vuuren H.J."/>
            <person name="Jones S.J."/>
            <person name="Pretorius I.S."/>
            <person name="Schmidt S.A."/>
            <person name="Borneman A.R."/>
        </authorList>
    </citation>
    <scope>NUCLEOTIDE SEQUENCE [LARGE SCALE GENOMIC DNA]</scope>
    <source>
        <strain evidence="2">cv. Chardonnay</strain>
        <tissue evidence="1">Leaf</tissue>
    </source>
</reference>
<dbReference type="PANTHER" id="PTHR13109:SF7">
    <property type="entry name" value="NEUROCHONDRIN"/>
    <property type="match status" value="1"/>
</dbReference>
<comment type="caution">
    <text evidence="1">The sequence shown here is derived from an EMBL/GenBank/DDBJ whole genome shotgun (WGS) entry which is preliminary data.</text>
</comment>
<sequence>MNSCFSYLAETPLACREKVRELLEFMLSIEGEDEPRPFFSICFLLPMLCQITMEIEGCKILVSCGGQKAVVECLIKLIGPNGCMIEDKGCIFLACDTILNLLLKRDQIKFRLDESTSVHLLKALAYWTGIQLFDNEEKGRVVHFWFQGGERREGVEVIFGLKMNMEKSELIPVRRVYGSACFCIWLSGGKASLYASGPSVEHPIEIGSSMERGGEIDFRKDWPCGVALAVKRGRLTLIRSMLSSLPIYCMSLLVIPRKVILRHEKIHRDFLWGGGALERKPHMIN</sequence>
<dbReference type="AlphaFoldDB" id="A0A438F2H7"/>
<organism evidence="1 2">
    <name type="scientific">Vitis vinifera</name>
    <name type="common">Grape</name>
    <dbReference type="NCBI Taxonomy" id="29760"/>
    <lineage>
        <taxon>Eukaryota</taxon>
        <taxon>Viridiplantae</taxon>
        <taxon>Streptophyta</taxon>
        <taxon>Embryophyta</taxon>
        <taxon>Tracheophyta</taxon>
        <taxon>Spermatophyta</taxon>
        <taxon>Magnoliopsida</taxon>
        <taxon>eudicotyledons</taxon>
        <taxon>Gunneridae</taxon>
        <taxon>Pentapetalae</taxon>
        <taxon>rosids</taxon>
        <taxon>Vitales</taxon>
        <taxon>Vitaceae</taxon>
        <taxon>Viteae</taxon>
        <taxon>Vitis</taxon>
    </lineage>
</organism>
<dbReference type="Pfam" id="PF05536">
    <property type="entry name" value="Neurochondrin"/>
    <property type="match status" value="1"/>
</dbReference>
<dbReference type="Proteomes" id="UP000288805">
    <property type="component" value="Unassembled WGS sequence"/>
</dbReference>
<dbReference type="EMBL" id="QGNW01001139">
    <property type="protein sequence ID" value="RVW53842.1"/>
    <property type="molecule type" value="Genomic_DNA"/>
</dbReference>
<evidence type="ECO:0000313" key="1">
    <source>
        <dbReference type="EMBL" id="RVW53842.1"/>
    </source>
</evidence>
<gene>
    <name evidence="1" type="ORF">CK203_088553</name>
</gene>
<name>A0A438F2H7_VITVI</name>
<dbReference type="InterPro" id="IPR008709">
    <property type="entry name" value="Neurochondrin"/>
</dbReference>
<evidence type="ECO:0000313" key="2">
    <source>
        <dbReference type="Proteomes" id="UP000288805"/>
    </source>
</evidence>
<protein>
    <submittedName>
        <fullName evidence="1">Uncharacterized protein</fullName>
    </submittedName>
</protein>
<dbReference type="PANTHER" id="PTHR13109">
    <property type="entry name" value="NEUROCHONDRIN"/>
    <property type="match status" value="1"/>
</dbReference>
<accession>A0A438F2H7</accession>